<dbReference type="GO" id="GO:0005634">
    <property type="term" value="C:nucleus"/>
    <property type="evidence" value="ECO:0007669"/>
    <property type="project" value="UniProtKB-SubCell"/>
</dbReference>
<feature type="compositionally biased region" description="Basic and acidic residues" evidence="5">
    <location>
        <begin position="342"/>
        <end position="359"/>
    </location>
</feature>
<evidence type="ECO:0000256" key="4">
    <source>
        <dbReference type="ARBA" id="ARBA00023242"/>
    </source>
</evidence>
<dbReference type="InterPro" id="IPR011598">
    <property type="entry name" value="bHLH_dom"/>
</dbReference>
<reference evidence="7" key="1">
    <citation type="journal article" date="2023" name="Science">
        <title>Elucidation of the pathway for biosynthesis of saponin adjuvants from the soapbark tree.</title>
        <authorList>
            <person name="Reed J."/>
            <person name="Orme A."/>
            <person name="El-Demerdash A."/>
            <person name="Owen C."/>
            <person name="Martin L.B.B."/>
            <person name="Misra R.C."/>
            <person name="Kikuchi S."/>
            <person name="Rejzek M."/>
            <person name="Martin A.C."/>
            <person name="Harkess A."/>
            <person name="Leebens-Mack J."/>
            <person name="Louveau T."/>
            <person name="Stephenson M.J."/>
            <person name="Osbourn A."/>
        </authorList>
    </citation>
    <scope>NUCLEOTIDE SEQUENCE</scope>
    <source>
        <strain evidence="7">S10</strain>
    </source>
</reference>
<evidence type="ECO:0000256" key="5">
    <source>
        <dbReference type="SAM" id="MobiDB-lite"/>
    </source>
</evidence>
<feature type="region of interest" description="Disordered" evidence="5">
    <location>
        <begin position="273"/>
        <end position="359"/>
    </location>
</feature>
<dbReference type="Gene3D" id="4.10.280.10">
    <property type="entry name" value="Helix-loop-helix DNA-binding domain"/>
    <property type="match status" value="1"/>
</dbReference>
<dbReference type="PROSITE" id="PS50888">
    <property type="entry name" value="BHLH"/>
    <property type="match status" value="1"/>
</dbReference>
<organism evidence="7 8">
    <name type="scientific">Quillaja saponaria</name>
    <name type="common">Soap bark tree</name>
    <dbReference type="NCBI Taxonomy" id="32244"/>
    <lineage>
        <taxon>Eukaryota</taxon>
        <taxon>Viridiplantae</taxon>
        <taxon>Streptophyta</taxon>
        <taxon>Embryophyta</taxon>
        <taxon>Tracheophyta</taxon>
        <taxon>Spermatophyta</taxon>
        <taxon>Magnoliopsida</taxon>
        <taxon>eudicotyledons</taxon>
        <taxon>Gunneridae</taxon>
        <taxon>Pentapetalae</taxon>
        <taxon>rosids</taxon>
        <taxon>fabids</taxon>
        <taxon>Fabales</taxon>
        <taxon>Quillajaceae</taxon>
        <taxon>Quillaja</taxon>
    </lineage>
</organism>
<proteinExistence type="predicted"/>
<comment type="caution">
    <text evidence="7">The sequence shown here is derived from an EMBL/GenBank/DDBJ whole genome shotgun (WGS) entry which is preliminary data.</text>
</comment>
<dbReference type="AlphaFoldDB" id="A0AAD7PR95"/>
<dbReference type="GO" id="GO:0046983">
    <property type="term" value="F:protein dimerization activity"/>
    <property type="evidence" value="ECO:0007669"/>
    <property type="project" value="InterPro"/>
</dbReference>
<evidence type="ECO:0000259" key="6">
    <source>
        <dbReference type="PROSITE" id="PS50888"/>
    </source>
</evidence>
<gene>
    <name evidence="7" type="ORF">O6P43_014741</name>
</gene>
<sequence length="510" mass="55889">MNNCMPDWNFESDLYVNNQKKAMGQDQEFVELLWRNGQIVLHSQALQKSTLDSNDPRHVQEHEQPTIRASGGELYGNSSNLIQEDETVSWIDYPLEDPFEKDLCSNFLSELPACEVESNKSIRQFEEGKFAKFGPFNAANVVASSQPPKRKPSIVQEFSGTPIPPTRFHFPDSSHKKHNLEGLGKVASFSQFSTPFKDASGSFNGQVGEKGSGNLAQGEARECSAMTVGSSHCGSNHVLLDPDISLGSSNCAGTATLSAEPFKDDVRILTSLSEKGKTDTHETTVTSSSGGSGSSLERSCQSMGGHGHKRKGKDVEESEDQSEATELKPASGKRAGSSRRTRAAEVHNLSERRRRDRINEKMRTLQELIPHCNKTDKASMLDEAIEYLKSLQLQLQVMWMGSGIKPMMFPGVQHYMSQMAMGMSPISLPNPMHLPRVPFVGPSMMQNAALSDQYARYMGFHLMQSTSQPMNIFGYGVQAVQPRKTTISPKNSTAPISGGASDNAVSGKMG</sequence>
<dbReference type="InterPro" id="IPR047265">
    <property type="entry name" value="PIF1-like_bHLH"/>
</dbReference>
<dbReference type="Proteomes" id="UP001163823">
    <property type="component" value="Chromosome 6"/>
</dbReference>
<evidence type="ECO:0000256" key="1">
    <source>
        <dbReference type="ARBA" id="ARBA00004123"/>
    </source>
</evidence>
<feature type="compositionally biased region" description="Polar residues" evidence="5">
    <location>
        <begin position="486"/>
        <end position="495"/>
    </location>
</feature>
<evidence type="ECO:0000313" key="7">
    <source>
        <dbReference type="EMBL" id="KAJ7965023.1"/>
    </source>
</evidence>
<dbReference type="PANTHER" id="PTHR46807:SF7">
    <property type="entry name" value="BHLH DOMAIN-CONTAINING PROTEIN"/>
    <property type="match status" value="1"/>
</dbReference>
<keyword evidence="8" id="KW-1185">Reference proteome</keyword>
<dbReference type="FunFam" id="4.10.280.10:FF:000004">
    <property type="entry name" value="Basic helix-loop-helix transcription factor"/>
    <property type="match status" value="1"/>
</dbReference>
<dbReference type="SMART" id="SM00353">
    <property type="entry name" value="HLH"/>
    <property type="match status" value="1"/>
</dbReference>
<keyword evidence="3" id="KW-0804">Transcription</keyword>
<feature type="domain" description="BHLH" evidence="6">
    <location>
        <begin position="342"/>
        <end position="391"/>
    </location>
</feature>
<feature type="compositionally biased region" description="Basic and acidic residues" evidence="5">
    <location>
        <begin position="54"/>
        <end position="65"/>
    </location>
</feature>
<feature type="region of interest" description="Disordered" evidence="5">
    <location>
        <begin position="50"/>
        <end position="71"/>
    </location>
</feature>
<dbReference type="CDD" id="cd11445">
    <property type="entry name" value="bHLH_AtPIF_like"/>
    <property type="match status" value="1"/>
</dbReference>
<feature type="region of interest" description="Disordered" evidence="5">
    <location>
        <begin position="486"/>
        <end position="510"/>
    </location>
</feature>
<protein>
    <submittedName>
        <fullName evidence="7">Transcription factor</fullName>
    </submittedName>
</protein>
<keyword evidence="4" id="KW-0539">Nucleus</keyword>
<dbReference type="InterPro" id="IPR036638">
    <property type="entry name" value="HLH_DNA-bd_sf"/>
</dbReference>
<accession>A0AAD7PR95</accession>
<evidence type="ECO:0000313" key="8">
    <source>
        <dbReference type="Proteomes" id="UP001163823"/>
    </source>
</evidence>
<dbReference type="Pfam" id="PF00010">
    <property type="entry name" value="HLH"/>
    <property type="match status" value="1"/>
</dbReference>
<comment type="subcellular location">
    <subcellularLocation>
        <location evidence="1">Nucleus</location>
    </subcellularLocation>
</comment>
<dbReference type="InterPro" id="IPR044273">
    <property type="entry name" value="PIF3-like"/>
</dbReference>
<dbReference type="GO" id="GO:0003700">
    <property type="term" value="F:DNA-binding transcription factor activity"/>
    <property type="evidence" value="ECO:0007669"/>
    <property type="project" value="InterPro"/>
</dbReference>
<dbReference type="GO" id="GO:0010017">
    <property type="term" value="P:red or far-red light signaling pathway"/>
    <property type="evidence" value="ECO:0007669"/>
    <property type="project" value="UniProtKB-ARBA"/>
</dbReference>
<keyword evidence="2" id="KW-0805">Transcription regulation</keyword>
<dbReference type="EMBL" id="JARAOO010000006">
    <property type="protein sequence ID" value="KAJ7965023.1"/>
    <property type="molecule type" value="Genomic_DNA"/>
</dbReference>
<evidence type="ECO:0000256" key="3">
    <source>
        <dbReference type="ARBA" id="ARBA00023163"/>
    </source>
</evidence>
<dbReference type="SUPFAM" id="SSF47459">
    <property type="entry name" value="HLH, helix-loop-helix DNA-binding domain"/>
    <property type="match status" value="1"/>
</dbReference>
<name>A0AAD7PR95_QUISA</name>
<dbReference type="PANTHER" id="PTHR46807">
    <property type="entry name" value="TRANSCRIPTION FACTOR PIF3"/>
    <property type="match status" value="1"/>
</dbReference>
<evidence type="ECO:0000256" key="2">
    <source>
        <dbReference type="ARBA" id="ARBA00023015"/>
    </source>
</evidence>